<feature type="chain" id="PRO_5028513811" description="RxLR effector protein" evidence="5">
    <location>
        <begin position="23"/>
        <end position="127"/>
    </location>
</feature>
<comment type="subcellular location">
    <subcellularLocation>
        <location evidence="1 5">Secreted</location>
    </subcellularLocation>
</comment>
<dbReference type="OrthoDB" id="117139at2759"/>
<keyword evidence="4 5" id="KW-0732">Signal</keyword>
<dbReference type="InterPro" id="IPR031825">
    <property type="entry name" value="RXLR"/>
</dbReference>
<comment type="function">
    <text evidence="5">Effector that suppresses plant defense responses during pathogen infection.</text>
</comment>
<dbReference type="Proteomes" id="UP000198211">
    <property type="component" value="Unassembled WGS sequence"/>
</dbReference>
<accession>A0A225V9F1</accession>
<evidence type="ECO:0000313" key="7">
    <source>
        <dbReference type="EMBL" id="OWZ01995.1"/>
    </source>
</evidence>
<feature type="region of interest" description="Disordered" evidence="6">
    <location>
        <begin position="44"/>
        <end position="68"/>
    </location>
</feature>
<keyword evidence="3 5" id="KW-0964">Secreted</keyword>
<sequence>MRTTSVLFAVVAITNSIVTTDAASTSISTETSMDQTHSMSTVLGNTEGKRFLRRHKEPGDDDDDEERINATKLQNLRVGSTTSQFRKWKDKDYSEWRIYNKLKKYVESGDLTKGQLADISRWYREFK</sequence>
<evidence type="ECO:0000256" key="6">
    <source>
        <dbReference type="SAM" id="MobiDB-lite"/>
    </source>
</evidence>
<evidence type="ECO:0000256" key="3">
    <source>
        <dbReference type="ARBA" id="ARBA00022525"/>
    </source>
</evidence>
<reference evidence="8" key="1">
    <citation type="submission" date="2017-03" db="EMBL/GenBank/DDBJ databases">
        <title>Phytopthora megakarya and P. palmivora, two closely related causual agents of cacao black pod achieved similar genome size and gene model numbers by different mechanisms.</title>
        <authorList>
            <person name="Ali S."/>
            <person name="Shao J."/>
            <person name="Larry D.J."/>
            <person name="Kronmiller B."/>
            <person name="Shen D."/>
            <person name="Strem M.D."/>
            <person name="Melnick R.L."/>
            <person name="Guiltinan M.J."/>
            <person name="Tyler B.M."/>
            <person name="Meinhardt L.W."/>
            <person name="Bailey B.A."/>
        </authorList>
    </citation>
    <scope>NUCLEOTIDE SEQUENCE [LARGE SCALE GENOMIC DNA]</scope>
    <source>
        <strain evidence="8">zdho120</strain>
    </source>
</reference>
<evidence type="ECO:0000256" key="5">
    <source>
        <dbReference type="RuleBase" id="RU367124"/>
    </source>
</evidence>
<organism evidence="7 8">
    <name type="scientific">Phytophthora megakarya</name>
    <dbReference type="NCBI Taxonomy" id="4795"/>
    <lineage>
        <taxon>Eukaryota</taxon>
        <taxon>Sar</taxon>
        <taxon>Stramenopiles</taxon>
        <taxon>Oomycota</taxon>
        <taxon>Peronosporomycetes</taxon>
        <taxon>Peronosporales</taxon>
        <taxon>Peronosporaceae</taxon>
        <taxon>Phytophthora</taxon>
    </lineage>
</organism>
<protein>
    <recommendedName>
        <fullName evidence="5">RxLR effector protein</fullName>
    </recommendedName>
</protein>
<name>A0A225V9F1_9STRA</name>
<dbReference type="Pfam" id="PF16810">
    <property type="entry name" value="RXLR"/>
    <property type="match status" value="1"/>
</dbReference>
<evidence type="ECO:0000256" key="4">
    <source>
        <dbReference type="ARBA" id="ARBA00022729"/>
    </source>
</evidence>
<evidence type="ECO:0000256" key="2">
    <source>
        <dbReference type="ARBA" id="ARBA00010400"/>
    </source>
</evidence>
<evidence type="ECO:0000256" key="1">
    <source>
        <dbReference type="ARBA" id="ARBA00004613"/>
    </source>
</evidence>
<gene>
    <name evidence="7" type="ORF">PHMEG_00026525</name>
</gene>
<proteinExistence type="inferred from homology"/>
<comment type="domain">
    <text evidence="5">The RxLR-dEER motif acts to carry the protein into the host cell cytoplasm through binding to cell surface phosphatidylinositol-3-phosphate.</text>
</comment>
<keyword evidence="8" id="KW-1185">Reference proteome</keyword>
<evidence type="ECO:0000313" key="8">
    <source>
        <dbReference type="Proteomes" id="UP000198211"/>
    </source>
</evidence>
<dbReference type="AlphaFoldDB" id="A0A225V9F1"/>
<comment type="caution">
    <text evidence="7">The sequence shown here is derived from an EMBL/GenBank/DDBJ whole genome shotgun (WGS) entry which is preliminary data.</text>
</comment>
<dbReference type="GO" id="GO:0005576">
    <property type="term" value="C:extracellular region"/>
    <property type="evidence" value="ECO:0007669"/>
    <property type="project" value="UniProtKB-SubCell"/>
</dbReference>
<feature type="signal peptide" evidence="5">
    <location>
        <begin position="1"/>
        <end position="22"/>
    </location>
</feature>
<dbReference type="EMBL" id="NBNE01006475">
    <property type="protein sequence ID" value="OWZ01995.1"/>
    <property type="molecule type" value="Genomic_DNA"/>
</dbReference>
<comment type="similarity">
    <text evidence="2 5">Belongs to the RxLR effector family.</text>
</comment>